<dbReference type="RefSeq" id="XP_018140759.1">
    <property type="nucleotide sequence ID" value="XM_018287665.1"/>
</dbReference>
<dbReference type="EMBL" id="LSBJ02000006">
    <property type="protein sequence ID" value="OAQ63179.1"/>
    <property type="molecule type" value="Genomic_DNA"/>
</dbReference>
<accession>A0A179FDJ4</accession>
<gene>
    <name evidence="1" type="ORF">VFPPC_09065</name>
</gene>
<dbReference type="Proteomes" id="UP000078397">
    <property type="component" value="Unassembled WGS sequence"/>
</dbReference>
<evidence type="ECO:0000313" key="2">
    <source>
        <dbReference type="Proteomes" id="UP000078397"/>
    </source>
</evidence>
<evidence type="ECO:0000313" key="1">
    <source>
        <dbReference type="EMBL" id="OAQ63179.1"/>
    </source>
</evidence>
<dbReference type="KEGG" id="pchm:VFPPC_09065"/>
<sequence>MSQQNQDNASASIPWAVVDPWSERMETGPEVSSSDVSSVAEILNRPDSPSICIPQPQTYPNVPGLERGILDTNFNIPPEGRRSVKHIMTFADYEATRNTDLFMLHAVGFELNQGDTLVFIDLPNMPKDTRKMADCDNIAYRSQKFRVHSEKLLATGSTKFADMYRPSYQFRIQRRRKMVNQLPEGVKYVLDLTPPSEGDELVFQMTEASLTPGIMNWWTSYRFHGAEIGLVAGHDDICCCKRQATFYLGFDSDEDDTYDATGARKPKSLGAGVLLPPTPMTLMKLKAEGQDKLFETPEFRQIPDYCPLRHRNSIIRLLILLEGRDVAMDSAARVWTMVAVAKILDCTSVVRDKVAQWMLHDRNARFIEVLPEEALKIGYDLQLQQVTQTAFRILVNEMAIEEAATDYGSLQRRRRTTIFGRRTGECSDELNNLIQHASRALVERVTRLNLELQSQDLFDRWGIEEWAKLRDLEEVLTRKGPSDSTGKKDFKKTLEGLNRVMYHLRRTIDYRYNLSATSFGISSSFLLGMDIDRATYVQPMDFEELERILSEFNPVQKLLCPFIYNDMDDRCSKHFFTNSYPDGGDLGGLSIPGLVDSFQASLDCLISRFPELIDAPEWQCIVDHNVDKKESPITRIKRPIVFLMDMEQQVKKALQPLTRSWVRHDIEPPANITRHLLLTLDREEMKFLPLWAGGLNDGTGGVFESHIPSTDMGPNGPGPAYHTGHTIPSAPPSISESLMEEISAMKVASTATGGSIDVHDSISTVYRPDKVIADDVSIKTESFETAESDYDGARFAVPADHQATGEAVDALVEEVGDDFDLDMQETPVGSDFDSDSDESVVLVKKAVEK</sequence>
<proteinExistence type="predicted"/>
<reference evidence="1 2" key="1">
    <citation type="journal article" date="2016" name="PLoS Pathog.">
        <title>Biosynthesis of antibiotic leucinostatins in bio-control fungus Purpureocillium lilacinum and their inhibition on phytophthora revealed by genome mining.</title>
        <authorList>
            <person name="Wang G."/>
            <person name="Liu Z."/>
            <person name="Lin R."/>
            <person name="Li E."/>
            <person name="Mao Z."/>
            <person name="Ling J."/>
            <person name="Yang Y."/>
            <person name="Yin W.B."/>
            <person name="Xie B."/>
        </authorList>
    </citation>
    <scope>NUCLEOTIDE SEQUENCE [LARGE SCALE GENOMIC DNA]</scope>
    <source>
        <strain evidence="1">170</strain>
    </source>
</reference>
<comment type="caution">
    <text evidence="1">The sequence shown here is derived from an EMBL/GenBank/DDBJ whole genome shotgun (WGS) entry which is preliminary data.</text>
</comment>
<organism evidence="1 2">
    <name type="scientific">Pochonia chlamydosporia 170</name>
    <dbReference type="NCBI Taxonomy" id="1380566"/>
    <lineage>
        <taxon>Eukaryota</taxon>
        <taxon>Fungi</taxon>
        <taxon>Dikarya</taxon>
        <taxon>Ascomycota</taxon>
        <taxon>Pezizomycotina</taxon>
        <taxon>Sordariomycetes</taxon>
        <taxon>Hypocreomycetidae</taxon>
        <taxon>Hypocreales</taxon>
        <taxon>Clavicipitaceae</taxon>
        <taxon>Pochonia</taxon>
    </lineage>
</organism>
<dbReference type="OrthoDB" id="5371510at2759"/>
<keyword evidence="2" id="KW-1185">Reference proteome</keyword>
<dbReference type="AlphaFoldDB" id="A0A179FDJ4"/>
<dbReference type="GeneID" id="28851659"/>
<name>A0A179FDJ4_METCM</name>
<protein>
    <submittedName>
        <fullName evidence="1">Uncharacterized protein</fullName>
    </submittedName>
</protein>